<dbReference type="Gene3D" id="2.40.50.140">
    <property type="entry name" value="Nucleic acid-binding proteins"/>
    <property type="match status" value="1"/>
</dbReference>
<feature type="binding site" evidence="7">
    <location>
        <position position="486"/>
    </location>
    <ligand>
        <name>Mg(2+)</name>
        <dbReference type="ChEBI" id="CHEBI:18420"/>
    </ligand>
</feature>
<evidence type="ECO:0000313" key="10">
    <source>
        <dbReference type="EMBL" id="MCL6678974.1"/>
    </source>
</evidence>
<comment type="function">
    <text evidence="7">Involved in mRNA degradation. Catalyzes the phosphorolysis of single-stranded polyribonucleotides processively in the 3'- to 5'-direction.</text>
</comment>
<keyword evidence="5 7" id="KW-0460">Magnesium</keyword>
<dbReference type="CDD" id="cd11364">
    <property type="entry name" value="RNase_PH_PNPase_2"/>
    <property type="match status" value="1"/>
</dbReference>
<dbReference type="HAMAP" id="MF_01595">
    <property type="entry name" value="PNPase"/>
    <property type="match status" value="1"/>
</dbReference>
<keyword evidence="6 7" id="KW-0694">RNA-binding</keyword>
<dbReference type="InterPro" id="IPR015847">
    <property type="entry name" value="ExoRNase_PH_dom2"/>
</dbReference>
<feature type="domain" description="S1 motif" evidence="9">
    <location>
        <begin position="622"/>
        <end position="690"/>
    </location>
</feature>
<dbReference type="Pfam" id="PF00013">
    <property type="entry name" value="KH_1"/>
    <property type="match status" value="1"/>
</dbReference>
<dbReference type="InterPro" id="IPR015848">
    <property type="entry name" value="PNPase_PH_RNA-bd_bac/org-type"/>
</dbReference>
<dbReference type="Pfam" id="PF03726">
    <property type="entry name" value="PNPase"/>
    <property type="match status" value="1"/>
</dbReference>
<comment type="catalytic activity">
    <reaction evidence="7">
        <text>RNA(n+1) + phosphate = RNA(n) + a ribonucleoside 5'-diphosphate</text>
        <dbReference type="Rhea" id="RHEA:22096"/>
        <dbReference type="Rhea" id="RHEA-COMP:14527"/>
        <dbReference type="Rhea" id="RHEA-COMP:17342"/>
        <dbReference type="ChEBI" id="CHEBI:43474"/>
        <dbReference type="ChEBI" id="CHEBI:57930"/>
        <dbReference type="ChEBI" id="CHEBI:140395"/>
        <dbReference type="EC" id="2.7.7.8"/>
    </reaction>
</comment>
<dbReference type="Gene3D" id="3.30.1370.10">
    <property type="entry name" value="K Homology domain, type 1"/>
    <property type="match status" value="1"/>
</dbReference>
<dbReference type="InterPro" id="IPR012340">
    <property type="entry name" value="NA-bd_OB-fold"/>
</dbReference>
<dbReference type="InterPro" id="IPR036612">
    <property type="entry name" value="KH_dom_type_1_sf"/>
</dbReference>
<dbReference type="EMBL" id="JAMGBC010000001">
    <property type="protein sequence ID" value="MCL6678974.1"/>
    <property type="molecule type" value="Genomic_DNA"/>
</dbReference>
<reference evidence="10" key="1">
    <citation type="submission" date="2022-05" db="EMBL/GenBank/DDBJ databases">
        <authorList>
            <person name="Jo J.-H."/>
            <person name="Im W.-T."/>
        </authorList>
    </citation>
    <scope>NUCLEOTIDE SEQUENCE</scope>
    <source>
        <strain evidence="10">RG327</strain>
    </source>
</reference>
<name>A0ABT0RFC5_9SPHN</name>
<evidence type="ECO:0000313" key="11">
    <source>
        <dbReference type="Proteomes" id="UP001165343"/>
    </source>
</evidence>
<evidence type="ECO:0000256" key="3">
    <source>
        <dbReference type="ARBA" id="ARBA00022679"/>
    </source>
</evidence>
<feature type="compositionally biased region" description="Basic and acidic residues" evidence="8">
    <location>
        <begin position="701"/>
        <end position="779"/>
    </location>
</feature>
<dbReference type="InterPro" id="IPR001247">
    <property type="entry name" value="ExoRNase_PH_dom1"/>
</dbReference>
<dbReference type="SUPFAM" id="SSF55666">
    <property type="entry name" value="Ribonuclease PH domain 2-like"/>
    <property type="match status" value="2"/>
</dbReference>
<dbReference type="EC" id="2.7.7.8" evidence="7"/>
<dbReference type="SUPFAM" id="SSF50249">
    <property type="entry name" value="Nucleic acid-binding proteins"/>
    <property type="match status" value="1"/>
</dbReference>
<dbReference type="Pfam" id="PF03725">
    <property type="entry name" value="RNase_PH_C"/>
    <property type="match status" value="2"/>
</dbReference>
<dbReference type="CDD" id="cd04472">
    <property type="entry name" value="S1_PNPase"/>
    <property type="match status" value="1"/>
</dbReference>
<dbReference type="InterPro" id="IPR027408">
    <property type="entry name" value="PNPase/RNase_PH_dom_sf"/>
</dbReference>
<dbReference type="SMART" id="SM00322">
    <property type="entry name" value="KH"/>
    <property type="match status" value="1"/>
</dbReference>
<comment type="subcellular location">
    <subcellularLocation>
        <location evidence="7">Cytoplasm</location>
    </subcellularLocation>
</comment>
<accession>A0ABT0RFC5</accession>
<evidence type="ECO:0000256" key="5">
    <source>
        <dbReference type="ARBA" id="ARBA00022842"/>
    </source>
</evidence>
<dbReference type="Proteomes" id="UP001165343">
    <property type="component" value="Unassembled WGS sequence"/>
</dbReference>
<dbReference type="InterPro" id="IPR020568">
    <property type="entry name" value="Ribosomal_Su5_D2-typ_SF"/>
</dbReference>
<comment type="cofactor">
    <cofactor evidence="7">
        <name>Mg(2+)</name>
        <dbReference type="ChEBI" id="CHEBI:18420"/>
    </cofactor>
</comment>
<dbReference type="InterPro" id="IPR036345">
    <property type="entry name" value="ExoRNase_PH_dom2_sf"/>
</dbReference>
<dbReference type="PANTHER" id="PTHR11252">
    <property type="entry name" value="POLYRIBONUCLEOTIDE NUCLEOTIDYLTRANSFERASE"/>
    <property type="match status" value="1"/>
</dbReference>
<dbReference type="GO" id="GO:0004654">
    <property type="term" value="F:polyribonucleotide nucleotidyltransferase activity"/>
    <property type="evidence" value="ECO:0007669"/>
    <property type="project" value="UniProtKB-EC"/>
</dbReference>
<evidence type="ECO:0000256" key="2">
    <source>
        <dbReference type="ARBA" id="ARBA00022490"/>
    </source>
</evidence>
<dbReference type="InterPro" id="IPR036456">
    <property type="entry name" value="PNPase_PH_RNA-bd_sf"/>
</dbReference>
<dbReference type="InterPro" id="IPR003029">
    <property type="entry name" value="S1_domain"/>
</dbReference>
<dbReference type="InterPro" id="IPR012162">
    <property type="entry name" value="PNPase"/>
</dbReference>
<keyword evidence="4 7" id="KW-0548">Nucleotidyltransferase</keyword>
<evidence type="ECO:0000256" key="8">
    <source>
        <dbReference type="SAM" id="MobiDB-lite"/>
    </source>
</evidence>
<dbReference type="InterPro" id="IPR004087">
    <property type="entry name" value="KH_dom"/>
</dbReference>
<dbReference type="SUPFAM" id="SSF54791">
    <property type="entry name" value="Eukaryotic type KH-domain (KH-domain type I)"/>
    <property type="match status" value="1"/>
</dbReference>
<feature type="binding site" evidence="7">
    <location>
        <position position="492"/>
    </location>
    <ligand>
        <name>Mg(2+)</name>
        <dbReference type="ChEBI" id="CHEBI:18420"/>
    </ligand>
</feature>
<dbReference type="RefSeq" id="WP_249867898.1">
    <property type="nucleotide sequence ID" value="NZ_JAMGBC010000001.1"/>
</dbReference>
<dbReference type="Pfam" id="PF00575">
    <property type="entry name" value="S1"/>
    <property type="match status" value="1"/>
</dbReference>
<dbReference type="NCBIfam" id="NF008805">
    <property type="entry name" value="PRK11824.1"/>
    <property type="match status" value="1"/>
</dbReference>
<protein>
    <recommendedName>
        <fullName evidence="7">Polyribonucleotide nucleotidyltransferase</fullName>
        <ecNumber evidence="7">2.7.7.8</ecNumber>
    </recommendedName>
    <alternativeName>
        <fullName evidence="7">Polynucleotide phosphorylase</fullName>
        <shortName evidence="7">PNPase</shortName>
    </alternativeName>
</protein>
<keyword evidence="2 7" id="KW-0963">Cytoplasm</keyword>
<dbReference type="CDD" id="cd11363">
    <property type="entry name" value="RNase_PH_PNPase_1"/>
    <property type="match status" value="1"/>
</dbReference>
<keyword evidence="7" id="KW-0479">Metal-binding</keyword>
<gene>
    <name evidence="7 10" type="primary">pnp</name>
    <name evidence="10" type="ORF">LZ519_06535</name>
</gene>
<keyword evidence="3 7" id="KW-0808">Transferase</keyword>
<dbReference type="CDD" id="cd02393">
    <property type="entry name" value="KH-I_PNPase"/>
    <property type="match status" value="1"/>
</dbReference>
<evidence type="ECO:0000256" key="1">
    <source>
        <dbReference type="ARBA" id="ARBA00007404"/>
    </source>
</evidence>
<dbReference type="PROSITE" id="PS50084">
    <property type="entry name" value="KH_TYPE_1"/>
    <property type="match status" value="1"/>
</dbReference>
<dbReference type="Pfam" id="PF01138">
    <property type="entry name" value="RNase_PH"/>
    <property type="match status" value="2"/>
</dbReference>
<dbReference type="SUPFAM" id="SSF54211">
    <property type="entry name" value="Ribosomal protein S5 domain 2-like"/>
    <property type="match status" value="2"/>
</dbReference>
<dbReference type="Gene3D" id="3.30.230.70">
    <property type="entry name" value="GHMP Kinase, N-terminal domain"/>
    <property type="match status" value="2"/>
</dbReference>
<dbReference type="PIRSF" id="PIRSF005499">
    <property type="entry name" value="PNPase"/>
    <property type="match status" value="1"/>
</dbReference>
<comment type="caution">
    <text evidence="10">The sequence shown here is derived from an EMBL/GenBank/DDBJ whole genome shotgun (WGS) entry which is preliminary data.</text>
</comment>
<dbReference type="NCBIfam" id="TIGR03591">
    <property type="entry name" value="polynuc_phos"/>
    <property type="match status" value="1"/>
</dbReference>
<keyword evidence="11" id="KW-1185">Reference proteome</keyword>
<feature type="region of interest" description="Disordered" evidence="8">
    <location>
        <begin position="688"/>
        <end position="798"/>
    </location>
</feature>
<dbReference type="InterPro" id="IPR004088">
    <property type="entry name" value="KH_dom_type_1"/>
</dbReference>
<evidence type="ECO:0000256" key="7">
    <source>
        <dbReference type="HAMAP-Rule" id="MF_01595"/>
    </source>
</evidence>
<proteinExistence type="inferred from homology"/>
<dbReference type="PROSITE" id="PS50126">
    <property type="entry name" value="S1"/>
    <property type="match status" value="1"/>
</dbReference>
<evidence type="ECO:0000256" key="4">
    <source>
        <dbReference type="ARBA" id="ARBA00022695"/>
    </source>
</evidence>
<evidence type="ECO:0000256" key="6">
    <source>
        <dbReference type="ARBA" id="ARBA00022884"/>
    </source>
</evidence>
<evidence type="ECO:0000259" key="9">
    <source>
        <dbReference type="PROSITE" id="PS50126"/>
    </source>
</evidence>
<organism evidence="10 11">
    <name type="scientific">Sphingomonas anseongensis</name>
    <dbReference type="NCBI Taxonomy" id="2908207"/>
    <lineage>
        <taxon>Bacteria</taxon>
        <taxon>Pseudomonadati</taxon>
        <taxon>Pseudomonadota</taxon>
        <taxon>Alphaproteobacteria</taxon>
        <taxon>Sphingomonadales</taxon>
        <taxon>Sphingomonadaceae</taxon>
        <taxon>Sphingomonas</taxon>
    </lineage>
</organism>
<dbReference type="SMART" id="SM00316">
    <property type="entry name" value="S1"/>
    <property type="match status" value="1"/>
</dbReference>
<dbReference type="PANTHER" id="PTHR11252:SF0">
    <property type="entry name" value="POLYRIBONUCLEOTIDE NUCLEOTIDYLTRANSFERASE 1, MITOCHONDRIAL"/>
    <property type="match status" value="1"/>
</dbReference>
<dbReference type="SUPFAM" id="SSF46915">
    <property type="entry name" value="Polynucleotide phosphorylase/guanosine pentaphosphate synthase (PNPase/GPSI), domain 3"/>
    <property type="match status" value="1"/>
</dbReference>
<comment type="similarity">
    <text evidence="1 7">Belongs to the polyribonucleotide nucleotidyltransferase family.</text>
</comment>
<sequence>MFDIKTVEIELGDKTLKLETGRVARQADGAVLATLGETVVLCAVTAAKNVKPGQDFFPLTVHYQEKFSAAGRIPGGFFKRERGATEKETLTSRLIDRPIRPLFPEGFYNEVLVIAQVLSYDGENEPDIVAMIAASAALTISGVPFMGPIGAARVGFKDGEYILNPSPEQTKESALELVMAGTPNAVMMVESEAKELTEEQMLGAVMFGHKASQKVCEAIISLAEKAAKDPWDLESTSDQKAGIKKKLKDIVGKDIEAAYKLTNKSERSAALNAARDKAKEAFAEADPQEQLVAGKAVKSLEADIVRGAILKEGRRIDGRDTKTVRPIESMVGFLPRTHGSAIFTRGETQAIVTVTLGTKESEQMIDGLEGLSYQAFMLHYNFPPYSVGEVGRFGAPSRRETGHGKLAWRALHPMLPSAEEFPYTIRVLSDITESNGSSSMATVCGGSLALMDAGVPLKAPVAGIAMGLILEGKDYAVISDILGDEDHLGDMDFKVAGTATGVTSLQMDIKVAGITEEIMKTALAQAKDGRAHILGEMAKALGSVRGELSAHAPRIETMQIPKDKIREVIGTGGKVIREIVAETGAKVDIDDDGVIKISSSDLSQIEAARQWIHGIVAEPEPGTIYTGKVANIVDFGAFVTFMPGKDGLVHVSEIRNERVENVRDVLSEGQEVKVKLLEVDQRGKVRLSMRLVDQETGEELPDTRPPREPREGGDRDRGPRGDRGDRGRGGRDRGPRRDGGGDRGGRGGDRDRGPRGEGGGDRGGRPPRREREGGERQGGDEGEAPKFAPAFLTGDDSD</sequence>